<feature type="domain" description="GAF" evidence="1">
    <location>
        <begin position="13"/>
        <end position="150"/>
    </location>
</feature>
<evidence type="ECO:0000313" key="2">
    <source>
        <dbReference type="EMBL" id="ATX78207.1"/>
    </source>
</evidence>
<dbReference type="InterPro" id="IPR003018">
    <property type="entry name" value="GAF"/>
</dbReference>
<protein>
    <recommendedName>
        <fullName evidence="1">GAF domain-containing protein</fullName>
    </recommendedName>
</protein>
<dbReference type="EMBL" id="CP011797">
    <property type="protein sequence ID" value="ATX78207.1"/>
    <property type="molecule type" value="Genomic_DNA"/>
</dbReference>
<dbReference type="SUPFAM" id="SSF55781">
    <property type="entry name" value="GAF domain-like"/>
    <property type="match status" value="1"/>
</dbReference>
<dbReference type="Pfam" id="PF01590">
    <property type="entry name" value="GAF"/>
    <property type="match status" value="1"/>
</dbReference>
<dbReference type="AlphaFoldDB" id="A0A2K8KTZ8"/>
<name>A0A2K8KTZ8_9GAMM</name>
<sequence length="151" mass="17047">MNSHWESAVRILAECFDDQLESLRRSLIADFAIVSSVCGNVYTLLAVNSELKLPSLAVGHDFPCRDSYCKQVVRSQQMLIHTHLEKFTHRILHPVFTVMQPESYIGEPLWIRGDVVGTLNFSGFTARPRGYCDQAIAQVKGLARAIEVELR</sequence>
<keyword evidence="3" id="KW-1185">Reference proteome</keyword>
<organism evidence="2 3">
    <name type="scientific">Reinekea forsetii</name>
    <dbReference type="NCBI Taxonomy" id="1336806"/>
    <lineage>
        <taxon>Bacteria</taxon>
        <taxon>Pseudomonadati</taxon>
        <taxon>Pseudomonadota</taxon>
        <taxon>Gammaproteobacteria</taxon>
        <taxon>Oceanospirillales</taxon>
        <taxon>Saccharospirillaceae</taxon>
        <taxon>Reinekea</taxon>
    </lineage>
</organism>
<dbReference type="InterPro" id="IPR029016">
    <property type="entry name" value="GAF-like_dom_sf"/>
</dbReference>
<dbReference type="RefSeq" id="WP_100258411.1">
    <property type="nucleotide sequence ID" value="NZ_CP011797.1"/>
</dbReference>
<gene>
    <name evidence="2" type="ORF">REIFOR_03088</name>
</gene>
<dbReference type="Gene3D" id="3.30.450.40">
    <property type="match status" value="1"/>
</dbReference>
<dbReference type="Proteomes" id="UP000229757">
    <property type="component" value="Chromosome"/>
</dbReference>
<reference evidence="2 3" key="1">
    <citation type="journal article" date="2017" name="Environ. Microbiol.">
        <title>Genomic and physiological analyses of 'Reinekea forsetii' reveal a versatile opportunistic lifestyle during spring algae blooms.</title>
        <authorList>
            <person name="Avci B."/>
            <person name="Hahnke R.L."/>
            <person name="Chafee M."/>
            <person name="Fischer T."/>
            <person name="Gruber-Vodicka H."/>
            <person name="Tegetmeyer H.E."/>
            <person name="Harder J."/>
            <person name="Fuchs B.M."/>
            <person name="Amann R.I."/>
            <person name="Teeling H."/>
        </authorList>
    </citation>
    <scope>NUCLEOTIDE SEQUENCE [LARGE SCALE GENOMIC DNA]</scope>
    <source>
        <strain evidence="2 3">Hel1_31_D35</strain>
    </source>
</reference>
<dbReference type="KEGG" id="rfo:REIFOR_03088"/>
<dbReference type="OrthoDB" id="73375at2"/>
<accession>A0A2K8KTZ8</accession>
<evidence type="ECO:0000313" key="3">
    <source>
        <dbReference type="Proteomes" id="UP000229757"/>
    </source>
</evidence>
<proteinExistence type="predicted"/>
<evidence type="ECO:0000259" key="1">
    <source>
        <dbReference type="Pfam" id="PF01590"/>
    </source>
</evidence>